<sequence length="416" mass="48057">MIFQCKDNITWDTWMYFYENKYYLYYLITNNSGGEGFGVAVSDDGVHYTDCGQCIAASDKMVIYLGTGAVWKSPAFEKDGTFICNYSEWREEEGTGKRYQNIFFATSKDLIHWEKAGEDLVFPVDENYYVRYEEDGGRWDCIYPHRTKEGYEGFFTAAPKEYAGCGYAVSRDGLRWTAQKPPKFSFGGRDIRDGIEAGAVCVHNGKYYMLTGTYLYPYGMSVMVSERANGEYKPQKKNFALLSNQSFMHAYFMRIVDVNGEKYVNHHVLLRETNEFGRNTTMAAPLKAIEFDKEDTLRLKWAALNETMKGEKISDYDLENGFVLEYLADDIAFQTETEEVRFHFDFASCGLRICENGVVAEDICKEICVPEKRVKVLYRNTLCEVYLDDYFVGCYTFKGKVKAVETKNESTIWRIK</sequence>
<proteinExistence type="inferred from homology"/>
<protein>
    <recommendedName>
        <fullName evidence="4">Glycosyl hydrolase family 32 N-terminal domain-containing protein</fullName>
    </recommendedName>
</protein>
<comment type="similarity">
    <text evidence="1">Belongs to the glycosyl hydrolase 32 family.</text>
</comment>
<keyword evidence="3" id="KW-0326">Glycosidase</keyword>
<organism evidence="5 6">
    <name type="scientific">Candidatus Borkfalkia ceftriaxoniphila</name>
    <dbReference type="NCBI Taxonomy" id="2508949"/>
    <lineage>
        <taxon>Bacteria</taxon>
        <taxon>Bacillati</taxon>
        <taxon>Bacillota</taxon>
        <taxon>Clostridia</taxon>
        <taxon>Christensenellales</taxon>
        <taxon>Christensenellaceae</taxon>
        <taxon>Candidatus Borkfalkia</taxon>
    </lineage>
</organism>
<dbReference type="EMBL" id="SDOZ01000002">
    <property type="protein sequence ID" value="RXZ61507.1"/>
    <property type="molecule type" value="Genomic_DNA"/>
</dbReference>
<name>A0A4Q2KC14_9FIRM</name>
<evidence type="ECO:0000256" key="1">
    <source>
        <dbReference type="ARBA" id="ARBA00009902"/>
    </source>
</evidence>
<evidence type="ECO:0000313" key="6">
    <source>
        <dbReference type="Proteomes" id="UP000291269"/>
    </source>
</evidence>
<accession>A0A4Q2KC14</accession>
<evidence type="ECO:0000313" key="5">
    <source>
        <dbReference type="EMBL" id="RXZ61507.1"/>
    </source>
</evidence>
<keyword evidence="2" id="KW-0378">Hydrolase</keyword>
<dbReference type="RefSeq" id="WP_129224267.1">
    <property type="nucleotide sequence ID" value="NZ_SDOZ01000002.1"/>
</dbReference>
<dbReference type="InterPro" id="IPR013148">
    <property type="entry name" value="Glyco_hydro_32_N"/>
</dbReference>
<dbReference type="Proteomes" id="UP000291269">
    <property type="component" value="Unassembled WGS sequence"/>
</dbReference>
<reference evidence="5 6" key="1">
    <citation type="journal article" date="2019" name="Gut">
        <title>Antibiotics-induced monodominance of a novel gut bacterial order.</title>
        <authorList>
            <person name="Hildebrand F."/>
            <person name="Moitinho-Silva L."/>
            <person name="Blasche S."/>
            <person name="Jahn M.T."/>
            <person name="Gossmann T.I."/>
            <person name="Heuerta-Cepas J."/>
            <person name="Hercog R."/>
            <person name="Luetge M."/>
            <person name="Bahram M."/>
            <person name="Pryszlak A."/>
            <person name="Alves R.J."/>
            <person name="Waszak S.M."/>
            <person name="Zhu A."/>
            <person name="Ye L."/>
            <person name="Costea P.I."/>
            <person name="Aalvink S."/>
            <person name="Belzer C."/>
            <person name="Forslund S.K."/>
            <person name="Sunagawa S."/>
            <person name="Hentschel U."/>
            <person name="Merten C."/>
            <person name="Patil K.R."/>
            <person name="Benes V."/>
            <person name="Bork P."/>
        </authorList>
    </citation>
    <scope>NUCLEOTIDE SEQUENCE [LARGE SCALE GENOMIC DNA]</scope>
    <source>
        <strain evidence="5 6">HDS1380</strain>
    </source>
</reference>
<dbReference type="AlphaFoldDB" id="A0A4Q2KC14"/>
<dbReference type="OrthoDB" id="9759709at2"/>
<dbReference type="Pfam" id="PF00251">
    <property type="entry name" value="Glyco_hydro_32N"/>
    <property type="match status" value="1"/>
</dbReference>
<gene>
    <name evidence="5" type="ORF">ESZ91_03695</name>
</gene>
<evidence type="ECO:0000259" key="4">
    <source>
        <dbReference type="Pfam" id="PF00251"/>
    </source>
</evidence>
<feature type="domain" description="Glycosyl hydrolase family 32 N-terminal" evidence="4">
    <location>
        <begin position="16"/>
        <end position="123"/>
    </location>
</feature>
<comment type="caution">
    <text evidence="5">The sequence shown here is derived from an EMBL/GenBank/DDBJ whole genome shotgun (WGS) entry which is preliminary data.</text>
</comment>
<dbReference type="GO" id="GO:0016798">
    <property type="term" value="F:hydrolase activity, acting on glycosyl bonds"/>
    <property type="evidence" value="ECO:0007669"/>
    <property type="project" value="UniProtKB-KW"/>
</dbReference>
<dbReference type="Gene3D" id="2.115.10.20">
    <property type="entry name" value="Glycosyl hydrolase domain, family 43"/>
    <property type="match status" value="2"/>
</dbReference>
<evidence type="ECO:0000256" key="2">
    <source>
        <dbReference type="ARBA" id="ARBA00022801"/>
    </source>
</evidence>
<dbReference type="InterPro" id="IPR023296">
    <property type="entry name" value="Glyco_hydro_beta-prop_sf"/>
</dbReference>
<evidence type="ECO:0000256" key="3">
    <source>
        <dbReference type="ARBA" id="ARBA00023295"/>
    </source>
</evidence>
<dbReference type="SUPFAM" id="SSF75005">
    <property type="entry name" value="Arabinanase/levansucrase/invertase"/>
    <property type="match status" value="1"/>
</dbReference>
<keyword evidence="6" id="KW-1185">Reference proteome</keyword>